<comment type="caution">
    <text evidence="2">The sequence shown here is derived from an EMBL/GenBank/DDBJ whole genome shotgun (WGS) entry which is preliminary data.</text>
</comment>
<name>A0A5B0RVC4_PUCGR</name>
<protein>
    <submittedName>
        <fullName evidence="2">Uncharacterized protein</fullName>
    </submittedName>
</protein>
<feature type="region of interest" description="Disordered" evidence="1">
    <location>
        <begin position="1"/>
        <end position="32"/>
    </location>
</feature>
<dbReference type="Proteomes" id="UP000325313">
    <property type="component" value="Unassembled WGS sequence"/>
</dbReference>
<evidence type="ECO:0000313" key="3">
    <source>
        <dbReference type="Proteomes" id="UP000325313"/>
    </source>
</evidence>
<gene>
    <name evidence="2" type="ORF">PGTUg99_028504</name>
</gene>
<accession>A0A5B0RVC4</accession>
<sequence length="59" mass="6515">MKPNKAAMSPMTARCGRRAEDHPTGLTLSSNPHQPLHLDCHRHRKSQFLIAGSSIIIVV</sequence>
<dbReference type="AlphaFoldDB" id="A0A5B0RVC4"/>
<dbReference type="EMBL" id="VDEP01000136">
    <property type="protein sequence ID" value="KAA1129557.1"/>
    <property type="molecule type" value="Genomic_DNA"/>
</dbReference>
<evidence type="ECO:0000313" key="2">
    <source>
        <dbReference type="EMBL" id="KAA1129557.1"/>
    </source>
</evidence>
<organism evidence="2 3">
    <name type="scientific">Puccinia graminis f. sp. tritici</name>
    <dbReference type="NCBI Taxonomy" id="56615"/>
    <lineage>
        <taxon>Eukaryota</taxon>
        <taxon>Fungi</taxon>
        <taxon>Dikarya</taxon>
        <taxon>Basidiomycota</taxon>
        <taxon>Pucciniomycotina</taxon>
        <taxon>Pucciniomycetes</taxon>
        <taxon>Pucciniales</taxon>
        <taxon>Pucciniaceae</taxon>
        <taxon>Puccinia</taxon>
    </lineage>
</organism>
<evidence type="ECO:0000256" key="1">
    <source>
        <dbReference type="SAM" id="MobiDB-lite"/>
    </source>
</evidence>
<reference evidence="2 3" key="1">
    <citation type="submission" date="2019-05" db="EMBL/GenBank/DDBJ databases">
        <title>Emergence of the Ug99 lineage of the wheat stem rust pathogen through somatic hybridization.</title>
        <authorList>
            <person name="Li F."/>
            <person name="Upadhyaya N.M."/>
            <person name="Sperschneider J."/>
            <person name="Matny O."/>
            <person name="Nguyen-Phuc H."/>
            <person name="Mago R."/>
            <person name="Raley C."/>
            <person name="Miller M.E."/>
            <person name="Silverstein K.A.T."/>
            <person name="Henningsen E."/>
            <person name="Hirsch C.D."/>
            <person name="Visser B."/>
            <person name="Pretorius Z.A."/>
            <person name="Steffenson B.J."/>
            <person name="Schwessinger B."/>
            <person name="Dodds P.N."/>
            <person name="Figueroa M."/>
        </authorList>
    </citation>
    <scope>NUCLEOTIDE SEQUENCE [LARGE SCALE GENOMIC DNA]</scope>
    <source>
        <strain evidence="2 3">Ug99</strain>
    </source>
</reference>
<proteinExistence type="predicted"/>